<feature type="compositionally biased region" description="Polar residues" evidence="1">
    <location>
        <begin position="433"/>
        <end position="445"/>
    </location>
</feature>
<dbReference type="KEGG" id="loi:92358500"/>
<feature type="compositionally biased region" description="Polar residues" evidence="1">
    <location>
        <begin position="908"/>
        <end position="924"/>
    </location>
</feature>
<feature type="region of interest" description="Disordered" evidence="1">
    <location>
        <begin position="1"/>
        <end position="70"/>
    </location>
</feature>
<gene>
    <name evidence="2" type="ORF">LSCM4_02539</name>
</gene>
<feature type="compositionally biased region" description="Pro residues" evidence="1">
    <location>
        <begin position="451"/>
        <end position="462"/>
    </location>
</feature>
<feature type="region of interest" description="Disordered" evidence="1">
    <location>
        <begin position="128"/>
        <end position="153"/>
    </location>
</feature>
<feature type="compositionally biased region" description="Gly residues" evidence="1">
    <location>
        <begin position="868"/>
        <end position="885"/>
    </location>
</feature>
<organism evidence="2 3">
    <name type="scientific">Leishmania orientalis</name>
    <dbReference type="NCBI Taxonomy" id="2249476"/>
    <lineage>
        <taxon>Eukaryota</taxon>
        <taxon>Discoba</taxon>
        <taxon>Euglenozoa</taxon>
        <taxon>Kinetoplastea</taxon>
        <taxon>Metakinetoplastina</taxon>
        <taxon>Trypanosomatida</taxon>
        <taxon>Trypanosomatidae</taxon>
        <taxon>Leishmaniinae</taxon>
        <taxon>Leishmania</taxon>
    </lineage>
</organism>
<evidence type="ECO:0000313" key="3">
    <source>
        <dbReference type="Proteomes" id="UP000674143"/>
    </source>
</evidence>
<reference evidence="3" key="2">
    <citation type="journal article" date="2021" name="Sci. Data">
        <title>Chromosome-scale genome sequencing, assembly and annotation of six genomes from subfamily Leishmaniinae.</title>
        <authorList>
            <person name="Almutairi H."/>
            <person name="Urbaniak M.D."/>
            <person name="Bates M.D."/>
            <person name="Jariyapan N."/>
            <person name="Kwakye-Nuako G."/>
            <person name="Thomaz Soccol V."/>
            <person name="Al-Salem W.S."/>
            <person name="Dillon R.J."/>
            <person name="Bates P.A."/>
            <person name="Gatherer D."/>
        </authorList>
    </citation>
    <scope>NUCLEOTIDE SEQUENCE [LARGE SCALE GENOMIC DNA]</scope>
</reference>
<feature type="compositionally biased region" description="Low complexity" evidence="1">
    <location>
        <begin position="886"/>
        <end position="896"/>
    </location>
</feature>
<evidence type="ECO:0000256" key="1">
    <source>
        <dbReference type="SAM" id="MobiDB-lite"/>
    </source>
</evidence>
<dbReference type="AlphaFoldDB" id="A0A836G6T3"/>
<dbReference type="GeneID" id="92358500"/>
<feature type="region of interest" description="Disordered" evidence="1">
    <location>
        <begin position="193"/>
        <end position="268"/>
    </location>
</feature>
<proteinExistence type="predicted"/>
<accession>A0A836G6T3</accession>
<reference evidence="3" key="1">
    <citation type="journal article" date="2021" name="Microbiol. Resour. Announc.">
        <title>LGAAP: Leishmaniinae Genome Assembly and Annotation Pipeline.</title>
        <authorList>
            <person name="Almutairi H."/>
            <person name="Urbaniak M.D."/>
            <person name="Bates M.D."/>
            <person name="Jariyapan N."/>
            <person name="Kwakye-Nuako G."/>
            <person name="Thomaz-Soccol V."/>
            <person name="Al-Salem W.S."/>
            <person name="Dillon R.J."/>
            <person name="Bates P.A."/>
            <person name="Gatherer D."/>
        </authorList>
    </citation>
    <scope>NUCLEOTIDE SEQUENCE [LARGE SCALE GENOMIC DNA]</scope>
</reference>
<name>A0A836G6T3_9TRYP</name>
<dbReference type="PANTHER" id="PTHR12460:SF38">
    <property type="entry name" value="KINETOPLAST-ASSOCIATED PROTEIN-LIKE PROTEIN"/>
    <property type="match status" value="1"/>
</dbReference>
<feature type="compositionally biased region" description="Low complexity" evidence="1">
    <location>
        <begin position="204"/>
        <end position="223"/>
    </location>
</feature>
<keyword evidence="3" id="KW-1185">Reference proteome</keyword>
<feature type="compositionally biased region" description="Low complexity" evidence="1">
    <location>
        <begin position="234"/>
        <end position="267"/>
    </location>
</feature>
<dbReference type="RefSeq" id="XP_067060118.1">
    <property type="nucleotide sequence ID" value="XM_067204566.1"/>
</dbReference>
<feature type="region of interest" description="Disordered" evidence="1">
    <location>
        <begin position="399"/>
        <end position="524"/>
    </location>
</feature>
<feature type="compositionally biased region" description="Low complexity" evidence="1">
    <location>
        <begin position="513"/>
        <end position="524"/>
    </location>
</feature>
<feature type="region of interest" description="Disordered" evidence="1">
    <location>
        <begin position="868"/>
        <end position="931"/>
    </location>
</feature>
<dbReference type="Proteomes" id="UP000674143">
    <property type="component" value="Unassembled WGS sequence"/>
</dbReference>
<dbReference type="EMBL" id="JAFHLR010000033">
    <property type="protein sequence ID" value="KAG5469141.1"/>
    <property type="molecule type" value="Genomic_DNA"/>
</dbReference>
<sequence length="931" mass="94750">MLFRDQYDSGKGAGAVGTGVASQHNEDDETSSTGGRSYTSAESAAAQSFEQRMAQLNNTTRMMPDSRSGSDVFCKEDSGIGGGAHAYLTPGYQLFSKVGRVCGETDADDNDDMQRSLSLLAQTNESDDAGLTCAGRKSTSGRRPENFVNDDDEEDADYLATLLSNIERHAERLDTQFYRYPPSDVIKQQIAMAASPSEGKPKGHAAATGKGAATAGSGSATTSAKEDDAPDIQSGSGSALSPRSSSQGPAVGSPTAPSPTVAAAPASPQGPGTKLFLGGLRYEVIQSGRHMVSWIFQVACGVHLSPSSILIHRKTKNGRSNVAPTGCASVFVTSEADVQALLDVNQRIYCAEEGVYVSPSPEIMKELIASKDIVDVTGGRVRGPTHPVVIERAYSFSHHHGHRECGGSGSRGHGGAGGGAAAGGSGGLRHARTTSSASTESNLSVQLRGALPPPYGSVPPPQYGTAPGSSSGMPGSLQPPSYAPSTVSSSMGMGGVPLDGSLRRGGSSTPLYPSSAALSGQSSPSLQPVLGGALASNPISAPKALDPQRVTFHAYLRGDGVPHTSAAARPPSVLSATASNSAAHHTVLFVAALPTEATPDYVSWLFSLMSIALHPSQIHIIGCGGGSNSSSNPTASGSPGGASSVGVAKNKADSCATVNLGESDAPIALNYHHRVLCTSRGAWIGYSAQDMAALRASDASLHDCPLLHVDRRMSAPAVSGVVRCDSTAPEISGYPHGGSGGDFGSSGAAPYPPMQASYSPPLFGNMPMMPAGNMGGGSSTMQLPMQWGFNMSSSFPNCMHAGVPPPPPAGMMGGTAASTMGARAPPPPPNVTMPPPFPFPQAVTIGDRIYQLPPGSTVQFVPVITPAGGTGAGGDAEGGTGGASGGRRCSGPPGIGNTSKMEVPEKPSSGSSHLDISLPFSTRPSPKHAEP</sequence>
<dbReference type="PANTHER" id="PTHR12460">
    <property type="entry name" value="CYCLIN-DEPENDENT KINASE INHIBITOR-RELATED PROTEIN"/>
    <property type="match status" value="1"/>
</dbReference>
<comment type="caution">
    <text evidence="2">The sequence shown here is derived from an EMBL/GenBank/DDBJ whole genome shotgun (WGS) entry which is preliminary data.</text>
</comment>
<feature type="compositionally biased region" description="Low complexity" evidence="1">
    <location>
        <begin position="40"/>
        <end position="51"/>
    </location>
</feature>
<protein>
    <submittedName>
        <fullName evidence="2">Uncharacterized protein</fullName>
    </submittedName>
</protein>
<evidence type="ECO:0000313" key="2">
    <source>
        <dbReference type="EMBL" id="KAG5469141.1"/>
    </source>
</evidence>
<feature type="compositionally biased region" description="Gly residues" evidence="1">
    <location>
        <begin position="406"/>
        <end position="427"/>
    </location>
</feature>